<evidence type="ECO:0000256" key="1">
    <source>
        <dbReference type="ARBA" id="ARBA00004834"/>
    </source>
</evidence>
<reference evidence="8 9" key="1">
    <citation type="submission" date="2017-10" db="EMBL/GenBank/DDBJ databases">
        <title>The draft genome sequence of Williamsia sp. BULT 1.1 isolated from the semi-arid grassland soils from South Africa.</title>
        <authorList>
            <person name="Kabwe M.H."/>
            <person name="Govender N."/>
            <person name="Mutseka Lunga P."/>
            <person name="Vikram S."/>
            <person name="Makhalanyane T.P."/>
        </authorList>
    </citation>
    <scope>NUCLEOTIDE SEQUENCE [LARGE SCALE GENOMIC DNA]</scope>
    <source>
        <strain evidence="8 9">BULT 1.1</strain>
    </source>
</reference>
<dbReference type="SUPFAM" id="SSF75005">
    <property type="entry name" value="Arabinanase/levansucrase/invertase"/>
    <property type="match status" value="1"/>
</dbReference>
<name>A0A2G3PIX4_WILMA</name>
<comment type="similarity">
    <text evidence="2 7">Belongs to the glycosyl hydrolase 43 family.</text>
</comment>
<dbReference type="EMBL" id="PEBD01000010">
    <property type="protein sequence ID" value="PHV65767.1"/>
    <property type="molecule type" value="Genomic_DNA"/>
</dbReference>
<dbReference type="RefSeq" id="WP_099384088.1">
    <property type="nucleotide sequence ID" value="NZ_PEBD01000010.1"/>
</dbReference>
<dbReference type="GO" id="GO:0004553">
    <property type="term" value="F:hydrolase activity, hydrolyzing O-glycosyl compounds"/>
    <property type="evidence" value="ECO:0007669"/>
    <property type="project" value="InterPro"/>
</dbReference>
<dbReference type="GO" id="GO:0005975">
    <property type="term" value="P:carbohydrate metabolic process"/>
    <property type="evidence" value="ECO:0007669"/>
    <property type="project" value="InterPro"/>
</dbReference>
<dbReference type="Pfam" id="PF04616">
    <property type="entry name" value="Glyco_hydro_43"/>
    <property type="match status" value="1"/>
</dbReference>
<dbReference type="PANTHER" id="PTHR43301">
    <property type="entry name" value="ARABINAN ENDO-1,5-ALPHA-L-ARABINOSIDASE"/>
    <property type="match status" value="1"/>
</dbReference>
<dbReference type="InterPro" id="IPR006710">
    <property type="entry name" value="Glyco_hydro_43"/>
</dbReference>
<evidence type="ECO:0000256" key="2">
    <source>
        <dbReference type="ARBA" id="ARBA00009865"/>
    </source>
</evidence>
<dbReference type="AlphaFoldDB" id="A0A2G3PIX4"/>
<feature type="active site" description="Proton donor" evidence="5">
    <location>
        <position position="224"/>
    </location>
</feature>
<dbReference type="InterPro" id="IPR050727">
    <property type="entry name" value="GH43_arabinanases"/>
</dbReference>
<comment type="pathway">
    <text evidence="1">Glycan metabolism; L-arabinan degradation.</text>
</comment>
<protein>
    <submittedName>
        <fullName evidence="8">Glycosyl hydrolase family 43</fullName>
    </submittedName>
</protein>
<keyword evidence="3 7" id="KW-0378">Hydrolase</keyword>
<feature type="site" description="Important for catalytic activity, responsible for pKa modulation of the active site Glu and correct orientation of both the proton donor and substrate" evidence="6">
    <location>
        <position position="179"/>
    </location>
</feature>
<comment type="caution">
    <text evidence="8">The sequence shown here is derived from an EMBL/GenBank/DDBJ whole genome shotgun (WGS) entry which is preliminary data.</text>
</comment>
<sequence length="486" mass="50874">MHAWGAPAAEPIDSSTRQAVGRRWANACRIAVPALLALIVVMLAPVPSATAQSIVQPVAADPTVIRAQDGRYYMYATADDWGDGQGEHNMTVFTSFDLVDWKYVGDVFDEAPGWHPPGRLAWAPDISESNGTFSLYYALYDEKNPCIGLATAPGPTGPWTDLGHPVFCAQDVGVGGTIDPFLWDDGKTKTMFVGNFHGVYAIPLNPEGNAPAGAPVRVADDRFEGPEVIFRDGYYYLFVSAGNCCNGADTAYRVLAGRSQSLTGPYLDRKGDDLNAGGGALILAGSQAWAGPGHNTVVTDDAGADWIVYHAVPRDDLELPSGAQRREGMIDRIVWANGWPEVGDGSPASTGPASPQTKLPVQVRLSPETPTELPEGGGPLNAKLMVSAPADAPYVGQVWVDVVQPGSATGTNVLAPIPVDLKPGQTMEQTVTYTVPAEAAAGIYGIFAYAGATVDAPVEFGTVTATKAGNSVGSGLAGLSTSLDNA</sequence>
<evidence type="ECO:0000256" key="5">
    <source>
        <dbReference type="PIRSR" id="PIRSR606710-1"/>
    </source>
</evidence>
<proteinExistence type="inferred from homology"/>
<dbReference type="CDD" id="cd18616">
    <property type="entry name" value="GH43_ABN-like"/>
    <property type="match status" value="1"/>
</dbReference>
<evidence type="ECO:0000256" key="4">
    <source>
        <dbReference type="ARBA" id="ARBA00023295"/>
    </source>
</evidence>
<feature type="active site" description="Proton acceptor" evidence="5">
    <location>
        <position position="61"/>
    </location>
</feature>
<evidence type="ECO:0000313" key="8">
    <source>
        <dbReference type="EMBL" id="PHV65767.1"/>
    </source>
</evidence>
<dbReference type="PANTHER" id="PTHR43301:SF3">
    <property type="entry name" value="ARABINAN ENDO-1,5-ALPHA-L-ARABINOSIDASE A-RELATED"/>
    <property type="match status" value="1"/>
</dbReference>
<keyword evidence="4 7" id="KW-0326">Glycosidase</keyword>
<dbReference type="InterPro" id="IPR023296">
    <property type="entry name" value="Glyco_hydro_beta-prop_sf"/>
</dbReference>
<evidence type="ECO:0000256" key="3">
    <source>
        <dbReference type="ARBA" id="ARBA00022801"/>
    </source>
</evidence>
<accession>A0A2G3PIX4</accession>
<evidence type="ECO:0000256" key="7">
    <source>
        <dbReference type="RuleBase" id="RU361187"/>
    </source>
</evidence>
<gene>
    <name evidence="8" type="ORF">CSW57_18825</name>
</gene>
<evidence type="ECO:0000256" key="6">
    <source>
        <dbReference type="PIRSR" id="PIRSR606710-2"/>
    </source>
</evidence>
<evidence type="ECO:0000313" key="9">
    <source>
        <dbReference type="Proteomes" id="UP000225108"/>
    </source>
</evidence>
<dbReference type="Gene3D" id="2.115.10.20">
    <property type="entry name" value="Glycosyl hydrolase domain, family 43"/>
    <property type="match status" value="1"/>
</dbReference>
<dbReference type="Proteomes" id="UP000225108">
    <property type="component" value="Unassembled WGS sequence"/>
</dbReference>
<organism evidence="8 9">
    <name type="scientific">Williamsia marianensis</name>
    <dbReference type="NCBI Taxonomy" id="85044"/>
    <lineage>
        <taxon>Bacteria</taxon>
        <taxon>Bacillati</taxon>
        <taxon>Actinomycetota</taxon>
        <taxon>Actinomycetes</taxon>
        <taxon>Mycobacteriales</taxon>
        <taxon>Nocardiaceae</taxon>
        <taxon>Williamsia</taxon>
    </lineage>
</organism>